<protein>
    <submittedName>
        <fullName evidence="2">Uncharacterized protein</fullName>
    </submittedName>
</protein>
<comment type="caution">
    <text evidence="2">The sequence shown here is derived from an EMBL/GenBank/DDBJ whole genome shotgun (WGS) entry which is preliminary data.</text>
</comment>
<evidence type="ECO:0000256" key="1">
    <source>
        <dbReference type="SAM" id="MobiDB-lite"/>
    </source>
</evidence>
<name>A0ABN8M681_9CNID</name>
<reference evidence="2 3" key="1">
    <citation type="submission" date="2022-05" db="EMBL/GenBank/DDBJ databases">
        <authorList>
            <consortium name="Genoscope - CEA"/>
            <person name="William W."/>
        </authorList>
    </citation>
    <scope>NUCLEOTIDE SEQUENCE [LARGE SCALE GENOMIC DNA]</scope>
</reference>
<dbReference type="EMBL" id="CALNXI010000337">
    <property type="protein sequence ID" value="CAH3025123.1"/>
    <property type="molecule type" value="Genomic_DNA"/>
</dbReference>
<sequence length="136" mass="15144">MADWPIVKFWLCVMSSYISWTGKSLSANQVANITVSCKAGEKVKESLIAASGETEDMRHITTVTKTTTRKKGGTGDKRDALELKTSGKRVRRMMEAIADAFKRIVEFYASDYDSDFDSVAGENQPLTRNSNIPQKK</sequence>
<evidence type="ECO:0000313" key="3">
    <source>
        <dbReference type="Proteomes" id="UP001159427"/>
    </source>
</evidence>
<accession>A0ABN8M681</accession>
<feature type="region of interest" description="Disordered" evidence="1">
    <location>
        <begin position="115"/>
        <end position="136"/>
    </location>
</feature>
<dbReference type="Proteomes" id="UP001159427">
    <property type="component" value="Unassembled WGS sequence"/>
</dbReference>
<keyword evidence="3" id="KW-1185">Reference proteome</keyword>
<organism evidence="2 3">
    <name type="scientific">Porites evermanni</name>
    <dbReference type="NCBI Taxonomy" id="104178"/>
    <lineage>
        <taxon>Eukaryota</taxon>
        <taxon>Metazoa</taxon>
        <taxon>Cnidaria</taxon>
        <taxon>Anthozoa</taxon>
        <taxon>Hexacorallia</taxon>
        <taxon>Scleractinia</taxon>
        <taxon>Fungiina</taxon>
        <taxon>Poritidae</taxon>
        <taxon>Porites</taxon>
    </lineage>
</organism>
<proteinExistence type="predicted"/>
<evidence type="ECO:0000313" key="2">
    <source>
        <dbReference type="EMBL" id="CAH3025123.1"/>
    </source>
</evidence>
<feature type="compositionally biased region" description="Polar residues" evidence="1">
    <location>
        <begin position="124"/>
        <end position="136"/>
    </location>
</feature>
<gene>
    <name evidence="2" type="ORF">PEVE_00025094</name>
</gene>